<dbReference type="PANTHER" id="PTHR35042:SF1">
    <property type="entry name" value="DUF1772-DOMAIN-CONTAINING PROTEIN"/>
    <property type="match status" value="1"/>
</dbReference>
<evidence type="ECO:0000256" key="5">
    <source>
        <dbReference type="SAM" id="Phobius"/>
    </source>
</evidence>
<evidence type="ECO:0000256" key="2">
    <source>
        <dbReference type="ARBA" id="ARBA00022692"/>
    </source>
</evidence>
<gene>
    <name evidence="6" type="ORF">D9758_007729</name>
</gene>
<keyword evidence="4 5" id="KW-0472">Membrane</keyword>
<keyword evidence="2 5" id="KW-0812">Transmembrane</keyword>
<accession>A0A8H5G5D7</accession>
<evidence type="ECO:0008006" key="8">
    <source>
        <dbReference type="Google" id="ProtNLM"/>
    </source>
</evidence>
<evidence type="ECO:0000313" key="6">
    <source>
        <dbReference type="EMBL" id="KAF5358661.1"/>
    </source>
</evidence>
<feature type="transmembrane region" description="Helical" evidence="5">
    <location>
        <begin position="97"/>
        <end position="116"/>
    </location>
</feature>
<evidence type="ECO:0000313" key="7">
    <source>
        <dbReference type="Proteomes" id="UP000559256"/>
    </source>
</evidence>
<reference evidence="6 7" key="1">
    <citation type="journal article" date="2020" name="ISME J.">
        <title>Uncovering the hidden diversity of litter-decomposition mechanisms in mushroom-forming fungi.</title>
        <authorList>
            <person name="Floudas D."/>
            <person name="Bentzer J."/>
            <person name="Ahren D."/>
            <person name="Johansson T."/>
            <person name="Persson P."/>
            <person name="Tunlid A."/>
        </authorList>
    </citation>
    <scope>NUCLEOTIDE SEQUENCE [LARGE SCALE GENOMIC DNA]</scope>
    <source>
        <strain evidence="6 7">CBS 291.85</strain>
    </source>
</reference>
<protein>
    <recommendedName>
        <fullName evidence="8">DUF1772-domain-containing protein</fullName>
    </recommendedName>
</protein>
<keyword evidence="3 5" id="KW-1133">Transmembrane helix</keyword>
<evidence type="ECO:0000256" key="4">
    <source>
        <dbReference type="ARBA" id="ARBA00023136"/>
    </source>
</evidence>
<dbReference type="PANTHER" id="PTHR35042">
    <property type="entry name" value="ANTHRONE OXYGENASE ENCC"/>
    <property type="match status" value="1"/>
</dbReference>
<keyword evidence="7" id="KW-1185">Reference proteome</keyword>
<comment type="subcellular location">
    <subcellularLocation>
        <location evidence="1">Membrane</location>
        <topology evidence="1">Multi-pass membrane protein</topology>
    </subcellularLocation>
</comment>
<dbReference type="Proteomes" id="UP000559256">
    <property type="component" value="Unassembled WGS sequence"/>
</dbReference>
<feature type="transmembrane region" description="Helical" evidence="5">
    <location>
        <begin position="12"/>
        <end position="38"/>
    </location>
</feature>
<dbReference type="OrthoDB" id="2585651at2759"/>
<organism evidence="6 7">
    <name type="scientific">Tetrapyrgos nigripes</name>
    <dbReference type="NCBI Taxonomy" id="182062"/>
    <lineage>
        <taxon>Eukaryota</taxon>
        <taxon>Fungi</taxon>
        <taxon>Dikarya</taxon>
        <taxon>Basidiomycota</taxon>
        <taxon>Agaricomycotina</taxon>
        <taxon>Agaricomycetes</taxon>
        <taxon>Agaricomycetidae</taxon>
        <taxon>Agaricales</taxon>
        <taxon>Marasmiineae</taxon>
        <taxon>Marasmiaceae</taxon>
        <taxon>Tetrapyrgos</taxon>
    </lineage>
</organism>
<comment type="caution">
    <text evidence="6">The sequence shown here is derived from an EMBL/GenBank/DDBJ whole genome shotgun (WGS) entry which is preliminary data.</text>
</comment>
<dbReference type="Pfam" id="PF08592">
    <property type="entry name" value="Anthrone_oxy"/>
    <property type="match status" value="1"/>
</dbReference>
<feature type="transmembrane region" description="Helical" evidence="5">
    <location>
        <begin position="150"/>
        <end position="168"/>
    </location>
</feature>
<dbReference type="GO" id="GO:0016020">
    <property type="term" value="C:membrane"/>
    <property type="evidence" value="ECO:0007669"/>
    <property type="project" value="UniProtKB-SubCell"/>
</dbReference>
<proteinExistence type="predicted"/>
<dbReference type="InterPro" id="IPR013901">
    <property type="entry name" value="Anthrone_oxy"/>
</dbReference>
<dbReference type="AlphaFoldDB" id="A0A8H5G5D7"/>
<name>A0A8H5G5D7_9AGAR</name>
<feature type="transmembrane region" description="Helical" evidence="5">
    <location>
        <begin position="58"/>
        <end position="77"/>
    </location>
</feature>
<sequence length="169" mass="17891">MSTGPSGIRVAQVLGIAGSAFVSGSIFSISFISFPSLLTSPNHLAAQWANLYARGATLMPPLSILSSSAFAYSAYFLYKNPTGFGLSESTSLTKAKLYIFAALLTVGIVPYTRGMMLPTNNKLKARKDGLDLAYTDETLELAVKWNMMNAGRGLLPFLGAVVGSVGLLL</sequence>
<evidence type="ECO:0000256" key="1">
    <source>
        <dbReference type="ARBA" id="ARBA00004141"/>
    </source>
</evidence>
<evidence type="ECO:0000256" key="3">
    <source>
        <dbReference type="ARBA" id="ARBA00022989"/>
    </source>
</evidence>
<dbReference type="EMBL" id="JAACJM010000049">
    <property type="protein sequence ID" value="KAF5358661.1"/>
    <property type="molecule type" value="Genomic_DNA"/>
</dbReference>